<keyword evidence="2" id="KW-0963">Cytoplasm</keyword>
<dbReference type="SUPFAM" id="SSF53474">
    <property type="entry name" value="alpha/beta-Hydrolases"/>
    <property type="match status" value="1"/>
</dbReference>
<gene>
    <name evidence="3" type="ORF">HJC23_011523</name>
</gene>
<proteinExistence type="predicted"/>
<dbReference type="Gene3D" id="3.40.50.1820">
    <property type="entry name" value="alpha/beta hydrolase"/>
    <property type="match status" value="1"/>
</dbReference>
<dbReference type="PANTHER" id="PTHR46197">
    <property type="entry name" value="PROTEIN ABHD14B-LIKE"/>
    <property type="match status" value="1"/>
</dbReference>
<evidence type="ECO:0000313" key="4">
    <source>
        <dbReference type="Proteomes" id="UP001516023"/>
    </source>
</evidence>
<keyword evidence="4" id="KW-1185">Reference proteome</keyword>
<dbReference type="Proteomes" id="UP001516023">
    <property type="component" value="Unassembled WGS sequence"/>
</dbReference>
<comment type="caution">
    <text evidence="3">The sequence shown here is derived from an EMBL/GenBank/DDBJ whole genome shotgun (WGS) entry which is preliminary data.</text>
</comment>
<reference evidence="3 4" key="1">
    <citation type="journal article" date="2020" name="G3 (Bethesda)">
        <title>Improved Reference Genome for Cyclotella cryptica CCMP332, a Model for Cell Wall Morphogenesis, Salinity Adaptation, and Lipid Production in Diatoms (Bacillariophyta).</title>
        <authorList>
            <person name="Roberts W.R."/>
            <person name="Downey K.M."/>
            <person name="Ruck E.C."/>
            <person name="Traller J.C."/>
            <person name="Alverson A.J."/>
        </authorList>
    </citation>
    <scope>NUCLEOTIDE SEQUENCE [LARGE SCALE GENOMIC DNA]</scope>
    <source>
        <strain evidence="3 4">CCMP332</strain>
    </source>
</reference>
<evidence type="ECO:0000256" key="2">
    <source>
        <dbReference type="ARBA" id="ARBA00022490"/>
    </source>
</evidence>
<comment type="subcellular location">
    <subcellularLocation>
        <location evidence="1">Cytoplasm</location>
    </subcellularLocation>
</comment>
<name>A0ABD3PUE9_9STRA</name>
<organism evidence="3 4">
    <name type="scientific">Cyclotella cryptica</name>
    <dbReference type="NCBI Taxonomy" id="29204"/>
    <lineage>
        <taxon>Eukaryota</taxon>
        <taxon>Sar</taxon>
        <taxon>Stramenopiles</taxon>
        <taxon>Ochrophyta</taxon>
        <taxon>Bacillariophyta</taxon>
        <taxon>Coscinodiscophyceae</taxon>
        <taxon>Thalassiosirophycidae</taxon>
        <taxon>Stephanodiscales</taxon>
        <taxon>Stephanodiscaceae</taxon>
        <taxon>Cyclotella</taxon>
    </lineage>
</organism>
<evidence type="ECO:0000256" key="1">
    <source>
        <dbReference type="ARBA" id="ARBA00004496"/>
    </source>
</evidence>
<evidence type="ECO:0000313" key="3">
    <source>
        <dbReference type="EMBL" id="KAL3791492.1"/>
    </source>
</evidence>
<dbReference type="EMBL" id="JABMIG020000113">
    <property type="protein sequence ID" value="KAL3791492.1"/>
    <property type="molecule type" value="Genomic_DNA"/>
</dbReference>
<dbReference type="InterPro" id="IPR029058">
    <property type="entry name" value="AB_hydrolase_fold"/>
</dbReference>
<evidence type="ECO:0008006" key="5">
    <source>
        <dbReference type="Google" id="ProtNLM"/>
    </source>
</evidence>
<dbReference type="GO" id="GO:0005737">
    <property type="term" value="C:cytoplasm"/>
    <property type="evidence" value="ECO:0007669"/>
    <property type="project" value="UniProtKB-SubCell"/>
</dbReference>
<protein>
    <recommendedName>
        <fullName evidence="5">AB hydrolase-1 domain-containing protein</fullName>
    </recommendedName>
</protein>
<accession>A0ABD3PUE9</accession>
<dbReference type="PANTHER" id="PTHR46197:SF3">
    <property type="entry name" value="AB HYDROLASE-1 DOMAIN-CONTAINING PROTEIN"/>
    <property type="match status" value="1"/>
</dbReference>
<sequence>MTMTTIRTTSRATNTPRLITYAAVLALLFLSAIYFGSSPKGTTFEAQRQQANDEVAHVSVHSMMAAHKEGISNNEAQHDPMKITLSSISYLSTSLEYYHCGPPPDSSTTELVLLHGAAFTKEDWKTSGILEKFCDLNNDEEGGDLIITALDLPVSATGKELEAVFDALVKQGVLSGRSVVVVTPSASGKAVVTLTEMAMNNSEGVLRKILKGWIPVAPPAVLQASDDVFALFTKLSIPILAIYGDQDSMGKKVTDKLVRLANAKGVELEGRHPVYLDSPDEFVQEILQFLEEKQL</sequence>
<dbReference type="AlphaFoldDB" id="A0ABD3PUE9"/>